<feature type="transmembrane region" description="Helical" evidence="1">
    <location>
        <begin position="62"/>
        <end position="87"/>
    </location>
</feature>
<proteinExistence type="predicted"/>
<keyword evidence="1" id="KW-0812">Transmembrane</keyword>
<feature type="transmembrane region" description="Helical" evidence="1">
    <location>
        <begin position="21"/>
        <end position="50"/>
    </location>
</feature>
<keyword evidence="1" id="KW-0472">Membrane</keyword>
<evidence type="ECO:0000256" key="1">
    <source>
        <dbReference type="SAM" id="Phobius"/>
    </source>
</evidence>
<keyword evidence="1" id="KW-1133">Transmembrane helix</keyword>
<dbReference type="Proteomes" id="UP001165427">
    <property type="component" value="Unassembled WGS sequence"/>
</dbReference>
<reference evidence="2" key="1">
    <citation type="submission" date="2022-04" db="EMBL/GenBank/DDBJ databases">
        <title>Desulfatitalea alkaliphila sp. nov., a novel anaerobic sulfate-reducing bacterium isolated from terrestrial mud volcano, Taman Peninsula, Russia.</title>
        <authorList>
            <person name="Khomyakova M.A."/>
            <person name="Merkel A.Y."/>
            <person name="Slobodkin A.I."/>
        </authorList>
    </citation>
    <scope>NUCLEOTIDE SEQUENCE</scope>
    <source>
        <strain evidence="2">M08but</strain>
    </source>
</reference>
<dbReference type="EMBL" id="JALJRB010000035">
    <property type="protein sequence ID" value="MCJ8502845.1"/>
    <property type="molecule type" value="Genomic_DNA"/>
</dbReference>
<protein>
    <submittedName>
        <fullName evidence="2">Uncharacterized protein</fullName>
    </submittedName>
</protein>
<accession>A0AA41UKA6</accession>
<comment type="caution">
    <text evidence="2">The sequence shown here is derived from an EMBL/GenBank/DDBJ whole genome shotgun (WGS) entry which is preliminary data.</text>
</comment>
<organism evidence="2 3">
    <name type="scientific">Desulfatitalea alkaliphila</name>
    <dbReference type="NCBI Taxonomy" id="2929485"/>
    <lineage>
        <taxon>Bacteria</taxon>
        <taxon>Pseudomonadati</taxon>
        <taxon>Thermodesulfobacteriota</taxon>
        <taxon>Desulfobacteria</taxon>
        <taxon>Desulfobacterales</taxon>
        <taxon>Desulfosarcinaceae</taxon>
        <taxon>Desulfatitalea</taxon>
    </lineage>
</organism>
<sequence>MTRRSRYQKPSRSGGKRPLTFRYLFFYALFWPDTYRMLIGLAVGFVSAPLLYTDDTGLGTKLLLFLMIATIGYAVSGIPARAIAAFFRRRILR</sequence>
<keyword evidence="3" id="KW-1185">Reference proteome</keyword>
<gene>
    <name evidence="2" type="ORF">MRX98_19875</name>
</gene>
<dbReference type="RefSeq" id="WP_246914282.1">
    <property type="nucleotide sequence ID" value="NZ_JALJRB010000035.1"/>
</dbReference>
<dbReference type="AlphaFoldDB" id="A0AA41UKA6"/>
<evidence type="ECO:0000313" key="2">
    <source>
        <dbReference type="EMBL" id="MCJ8502845.1"/>
    </source>
</evidence>
<name>A0AA41UKA6_9BACT</name>
<evidence type="ECO:0000313" key="3">
    <source>
        <dbReference type="Proteomes" id="UP001165427"/>
    </source>
</evidence>